<dbReference type="Gene3D" id="1.20.120.1750">
    <property type="match status" value="1"/>
</dbReference>
<dbReference type="SUPFAM" id="SSF57850">
    <property type="entry name" value="RING/U-box"/>
    <property type="match status" value="1"/>
</dbReference>
<dbReference type="EMBL" id="HBNR01057466">
    <property type="protein sequence ID" value="CAE4624882.1"/>
    <property type="molecule type" value="Transcribed_RNA"/>
</dbReference>
<name>A0A7S4RUQ6_9DINO</name>
<evidence type="ECO:0000313" key="1">
    <source>
        <dbReference type="EMBL" id="CAE4624882.1"/>
    </source>
</evidence>
<protein>
    <recommendedName>
        <fullName evidence="2">RING-type domain-containing protein</fullName>
    </recommendedName>
</protein>
<dbReference type="CDD" id="cd20336">
    <property type="entry name" value="Rcat_RBR"/>
    <property type="match status" value="1"/>
</dbReference>
<dbReference type="AlphaFoldDB" id="A0A7S4RUQ6"/>
<sequence>MAPAVRGTAGSLCSNVGEVGEVEVHLRLADVALFRRALPTGHSLLEECDEALAVCEHLAPSAELDEATAEQHAALRRLAAPVRLQVRLAPEVAAGVPRRRKAEASSLFPCCAEGAARMAEYVMAKVALVLRWHRCIPLATGLWAACAGLCAGGCFLRPENTKCCQGRGGSGATEADEDVVSSCCRERRRWPRQQAEQLERLVESKLWAQCVCAATESPPPWSFGHGESRRLSLRLEELPSESLPRLCEVQGSRPEDELQARLSKTLHERCFLCPLCAQWRERKQHQVCPRGHAWCSQCFARWVAQPQQLARLARQRSLAVQCLHSASSRCPEFLPEAYTRPAGRCTCGRRACSCGPLPRLVKDIEYRRQLISRASGRRCVDCPQTGCVGVAYMGQPKLMCFICEHQWSDQVSLAEYFLLGSIALLLAWPGGLHERVANCAELLATSAAAALFAWAVVELVSRHRRPALPEGCKRCPCCGMVIFKNGGCDHMTCRCGHEFWWTTMRPYPTTH</sequence>
<proteinExistence type="predicted"/>
<organism evidence="1">
    <name type="scientific">Alexandrium monilatum</name>
    <dbReference type="NCBI Taxonomy" id="311494"/>
    <lineage>
        <taxon>Eukaryota</taxon>
        <taxon>Sar</taxon>
        <taxon>Alveolata</taxon>
        <taxon>Dinophyceae</taxon>
        <taxon>Gonyaulacales</taxon>
        <taxon>Pyrocystaceae</taxon>
        <taxon>Alexandrium</taxon>
    </lineage>
</organism>
<gene>
    <name evidence="1" type="ORF">AMON00008_LOCUS40424</name>
</gene>
<evidence type="ECO:0008006" key="2">
    <source>
        <dbReference type="Google" id="ProtNLM"/>
    </source>
</evidence>
<accession>A0A7S4RUQ6</accession>
<reference evidence="1" key="1">
    <citation type="submission" date="2021-01" db="EMBL/GenBank/DDBJ databases">
        <authorList>
            <person name="Corre E."/>
            <person name="Pelletier E."/>
            <person name="Niang G."/>
            <person name="Scheremetjew M."/>
            <person name="Finn R."/>
            <person name="Kale V."/>
            <person name="Holt S."/>
            <person name="Cochrane G."/>
            <person name="Meng A."/>
            <person name="Brown T."/>
            <person name="Cohen L."/>
        </authorList>
    </citation>
    <scope>NUCLEOTIDE SEQUENCE</scope>
    <source>
        <strain evidence="1">CCMP3105</strain>
    </source>
</reference>